<organism evidence="2 3">
    <name type="scientific">Saccharothrix coeruleofusca</name>
    <dbReference type="NCBI Taxonomy" id="33919"/>
    <lineage>
        <taxon>Bacteria</taxon>
        <taxon>Bacillati</taxon>
        <taxon>Actinomycetota</taxon>
        <taxon>Actinomycetes</taxon>
        <taxon>Pseudonocardiales</taxon>
        <taxon>Pseudonocardiaceae</taxon>
        <taxon>Saccharothrix</taxon>
    </lineage>
</organism>
<name>A0A918AM35_9PSEU</name>
<sequence length="140" mass="15128">MRTGVAGRVRRLAARALLVVGGVITLVGVLLLVACWRDDQAIEARLGRATAEVVSVSLQRTVVRFATPDGAVHSPSQGVLYPEGLAPGQLVRIEYDTDNTELARVAGRTARLALLPVGTFLLAVWAVLGPLVWWLRRRPL</sequence>
<comment type="caution">
    <text evidence="2">The sequence shown here is derived from an EMBL/GenBank/DDBJ whole genome shotgun (WGS) entry which is preliminary data.</text>
</comment>
<dbReference type="PROSITE" id="PS51257">
    <property type="entry name" value="PROKAR_LIPOPROTEIN"/>
    <property type="match status" value="1"/>
</dbReference>
<gene>
    <name evidence="2" type="ORF">GCM10010185_32110</name>
</gene>
<proteinExistence type="predicted"/>
<reference evidence="2" key="1">
    <citation type="journal article" date="2014" name="Int. J. Syst. Evol. Microbiol.">
        <title>Complete genome sequence of Corynebacterium casei LMG S-19264T (=DSM 44701T), isolated from a smear-ripened cheese.</title>
        <authorList>
            <consortium name="US DOE Joint Genome Institute (JGI-PGF)"/>
            <person name="Walter F."/>
            <person name="Albersmeier A."/>
            <person name="Kalinowski J."/>
            <person name="Ruckert C."/>
        </authorList>
    </citation>
    <scope>NUCLEOTIDE SEQUENCE</scope>
    <source>
        <strain evidence="2">JCM 3313</strain>
    </source>
</reference>
<accession>A0A918AM35</accession>
<keyword evidence="1" id="KW-0472">Membrane</keyword>
<keyword evidence="1" id="KW-1133">Transmembrane helix</keyword>
<evidence type="ECO:0008006" key="4">
    <source>
        <dbReference type="Google" id="ProtNLM"/>
    </source>
</evidence>
<keyword evidence="1" id="KW-0812">Transmembrane</keyword>
<dbReference type="AlphaFoldDB" id="A0A918AM35"/>
<dbReference type="EMBL" id="BMRG01000005">
    <property type="protein sequence ID" value="GGP57313.1"/>
    <property type="molecule type" value="Genomic_DNA"/>
</dbReference>
<reference evidence="2" key="2">
    <citation type="submission" date="2020-09" db="EMBL/GenBank/DDBJ databases">
        <authorList>
            <person name="Sun Q."/>
            <person name="Ohkuma M."/>
        </authorList>
    </citation>
    <scope>NUCLEOTIDE SEQUENCE</scope>
    <source>
        <strain evidence="2">JCM 3313</strain>
    </source>
</reference>
<dbReference type="Proteomes" id="UP000639606">
    <property type="component" value="Unassembled WGS sequence"/>
</dbReference>
<feature type="transmembrane region" description="Helical" evidence="1">
    <location>
        <begin position="12"/>
        <end position="36"/>
    </location>
</feature>
<feature type="transmembrane region" description="Helical" evidence="1">
    <location>
        <begin position="112"/>
        <end position="135"/>
    </location>
</feature>
<evidence type="ECO:0000256" key="1">
    <source>
        <dbReference type="SAM" id="Phobius"/>
    </source>
</evidence>
<evidence type="ECO:0000313" key="2">
    <source>
        <dbReference type="EMBL" id="GGP57313.1"/>
    </source>
</evidence>
<keyword evidence="3" id="KW-1185">Reference proteome</keyword>
<protein>
    <recommendedName>
        <fullName evidence="4">DUF3592 domain-containing protein</fullName>
    </recommendedName>
</protein>
<evidence type="ECO:0000313" key="3">
    <source>
        <dbReference type="Proteomes" id="UP000639606"/>
    </source>
</evidence>